<dbReference type="Proteomes" id="UP000294395">
    <property type="component" value="Chromosome"/>
</dbReference>
<protein>
    <submittedName>
        <fullName evidence="1">Lipopolysaccharide biosynthesis protein</fullName>
    </submittedName>
</protein>
<dbReference type="EMBL" id="CP038009">
    <property type="protein sequence ID" value="QBQ15286.1"/>
    <property type="molecule type" value="Genomic_DNA"/>
</dbReference>
<evidence type="ECO:0000313" key="1">
    <source>
        <dbReference type="EMBL" id="QBQ15286.1"/>
    </source>
</evidence>
<dbReference type="AlphaFoldDB" id="A0A4P7B444"/>
<proteinExistence type="predicted"/>
<dbReference type="RefSeq" id="WP_134251524.1">
    <property type="nucleotide sequence ID" value="NZ_CP038009.1"/>
</dbReference>
<dbReference type="Gene3D" id="3.90.1480.10">
    <property type="entry name" value="Alpha-2,3-sialyltransferase"/>
    <property type="match status" value="1"/>
</dbReference>
<sequence length="297" mass="34941">MLNSFYNQILRSIYKLVYKIVFSKEYKHNRHFWPLYHVQRNTYGRLEKVYFKNQLVSNNLIYISTRNKKCMLIATGPSIQQLDQKNLQLADIDYIGVNGAISLDSIKFSSYVIIDHNFIECRFDLVKKVLATDCNFYTTPRCLDIILRQVQFQDINCQIKTIETITDGIIETFLDKSKLFNENEQDFYSYNNFGFSKDVFKGTFDYYTVAYVALQIIHTLNYKKIYIAGLDMNNFSKPRFYESEECKQPTTLNNHVDEIFQAFNTAALFFEENNIKVFNLSKESAIESFEKIDANLA</sequence>
<reference evidence="1 2" key="1">
    <citation type="submission" date="2019-03" db="EMBL/GenBank/DDBJ databases">
        <title>Complete genome sequence of two outbreak-associated Acinetobacter haemolyticus strains.</title>
        <authorList>
            <person name="Bai L."/>
            <person name="Zhang S.-C."/>
            <person name="Deng Y."/>
            <person name="Song C.-C."/>
            <person name="Kang G.-B."/>
            <person name="Dong Y."/>
            <person name="Wang Y."/>
            <person name="Gao F."/>
            <person name="Huang H."/>
        </authorList>
    </citation>
    <scope>NUCLEOTIDE SEQUENCE [LARGE SCALE GENOMIC DNA]</scope>
    <source>
        <strain evidence="1 2">TJR01</strain>
    </source>
</reference>
<evidence type="ECO:0000313" key="2">
    <source>
        <dbReference type="Proteomes" id="UP000294395"/>
    </source>
</evidence>
<accession>A0A4P7B444</accession>
<organism evidence="1 2">
    <name type="scientific">Acinetobacter haemolyticus</name>
    <dbReference type="NCBI Taxonomy" id="29430"/>
    <lineage>
        <taxon>Bacteria</taxon>
        <taxon>Pseudomonadati</taxon>
        <taxon>Pseudomonadota</taxon>
        <taxon>Gammaproteobacteria</taxon>
        <taxon>Moraxellales</taxon>
        <taxon>Moraxellaceae</taxon>
        <taxon>Acinetobacter</taxon>
    </lineage>
</organism>
<gene>
    <name evidence="1" type="ORF">AHTJR_02880</name>
</gene>
<name>A0A4P7B444_ACIHA</name>